<evidence type="ECO:0000259" key="1">
    <source>
        <dbReference type="PROSITE" id="PS50878"/>
    </source>
</evidence>
<dbReference type="EMBL" id="RXIC02000025">
    <property type="protein sequence ID" value="KAB1205912.1"/>
    <property type="molecule type" value="Genomic_DNA"/>
</dbReference>
<organism evidence="2 3">
    <name type="scientific">Morella rubra</name>
    <name type="common">Chinese bayberry</name>
    <dbReference type="NCBI Taxonomy" id="262757"/>
    <lineage>
        <taxon>Eukaryota</taxon>
        <taxon>Viridiplantae</taxon>
        <taxon>Streptophyta</taxon>
        <taxon>Embryophyta</taxon>
        <taxon>Tracheophyta</taxon>
        <taxon>Spermatophyta</taxon>
        <taxon>Magnoliopsida</taxon>
        <taxon>eudicotyledons</taxon>
        <taxon>Gunneridae</taxon>
        <taxon>Pentapetalae</taxon>
        <taxon>rosids</taxon>
        <taxon>fabids</taxon>
        <taxon>Fagales</taxon>
        <taxon>Myricaceae</taxon>
        <taxon>Morella</taxon>
    </lineage>
</organism>
<dbReference type="Proteomes" id="UP000516437">
    <property type="component" value="Chromosome 7"/>
</dbReference>
<dbReference type="InterPro" id="IPR000477">
    <property type="entry name" value="RT_dom"/>
</dbReference>
<dbReference type="AlphaFoldDB" id="A0A6A1UZU3"/>
<protein>
    <recommendedName>
        <fullName evidence="1">Reverse transcriptase domain-containing protein</fullName>
    </recommendedName>
</protein>
<accession>A0A6A1UZU3</accession>
<evidence type="ECO:0000313" key="2">
    <source>
        <dbReference type="EMBL" id="KAB1205912.1"/>
    </source>
</evidence>
<dbReference type="CDD" id="cd01650">
    <property type="entry name" value="RT_nLTR_like"/>
    <property type="match status" value="1"/>
</dbReference>
<dbReference type="InterPro" id="IPR052343">
    <property type="entry name" value="Retrotransposon-Effector_Assoc"/>
</dbReference>
<proteinExistence type="predicted"/>
<name>A0A6A1UZU3_9ROSI</name>
<comment type="caution">
    <text evidence="2">The sequence shown here is derived from an EMBL/GenBank/DDBJ whole genome shotgun (WGS) entry which is preliminary data.</text>
</comment>
<gene>
    <name evidence="2" type="ORF">CJ030_MR7G027903</name>
</gene>
<dbReference type="PANTHER" id="PTHR46890">
    <property type="entry name" value="NON-LTR RETROLELEMENT REVERSE TRANSCRIPTASE-LIKE PROTEIN-RELATED"/>
    <property type="match status" value="1"/>
</dbReference>
<sequence length="379" mass="43040">MQMGSSILLEKCPPDKAPRPDVQDFFLNGVMLPELNSTHLTLIPKIDNPSKVSKFRPISLCNVIYKLISKILAERLKLVLPKLISPYQLAFVPRKAIQDNYIVAAEIFHSMNDKQGRGGWIAIKVDMEKAYDRVEWSFVLKVLEMFGFNGKWIQWIVQCISTPSFAILINGSPFGNFCSSRGLRQGDPLLSSLFIICSEILSYLLLREKNAGHLKGVKVGWGVPSISHLLFTDDLLLFGKATLHEASILDECLEKYMKWSGQKVNRDKSFVHFSKKFHGQAAITILDQLGLKRLPSKAKHLGLPLLIPRAKGEVAAEIKEKFLNKIKGWKAKTFSQAGRTMMIKAVASTMPSYLWSFYSMPQTWCRDIDLELKNFWWGF</sequence>
<dbReference type="PANTHER" id="PTHR46890:SF48">
    <property type="entry name" value="RNA-DIRECTED DNA POLYMERASE"/>
    <property type="match status" value="1"/>
</dbReference>
<dbReference type="InterPro" id="IPR043502">
    <property type="entry name" value="DNA/RNA_pol_sf"/>
</dbReference>
<dbReference type="PROSITE" id="PS50878">
    <property type="entry name" value="RT_POL"/>
    <property type="match status" value="1"/>
</dbReference>
<dbReference type="OrthoDB" id="1297756at2759"/>
<keyword evidence="3" id="KW-1185">Reference proteome</keyword>
<feature type="domain" description="Reverse transcriptase" evidence="1">
    <location>
        <begin position="24"/>
        <end position="282"/>
    </location>
</feature>
<dbReference type="Pfam" id="PF00078">
    <property type="entry name" value="RVT_1"/>
    <property type="match status" value="1"/>
</dbReference>
<reference evidence="2 3" key="1">
    <citation type="journal article" date="2019" name="Plant Biotechnol. J.">
        <title>The red bayberry genome and genetic basis of sex determination.</title>
        <authorList>
            <person name="Jia H.M."/>
            <person name="Jia H.J."/>
            <person name="Cai Q.L."/>
            <person name="Wang Y."/>
            <person name="Zhao H.B."/>
            <person name="Yang W.F."/>
            <person name="Wang G.Y."/>
            <person name="Li Y.H."/>
            <person name="Zhan D.L."/>
            <person name="Shen Y.T."/>
            <person name="Niu Q.F."/>
            <person name="Chang L."/>
            <person name="Qiu J."/>
            <person name="Zhao L."/>
            <person name="Xie H.B."/>
            <person name="Fu W.Y."/>
            <person name="Jin J."/>
            <person name="Li X.W."/>
            <person name="Jiao Y."/>
            <person name="Zhou C.C."/>
            <person name="Tu T."/>
            <person name="Chai C.Y."/>
            <person name="Gao J.L."/>
            <person name="Fan L.J."/>
            <person name="van de Weg E."/>
            <person name="Wang J.Y."/>
            <person name="Gao Z.S."/>
        </authorList>
    </citation>
    <scope>NUCLEOTIDE SEQUENCE [LARGE SCALE GENOMIC DNA]</scope>
    <source>
        <tissue evidence="2">Leaves</tissue>
    </source>
</reference>
<evidence type="ECO:0000313" key="3">
    <source>
        <dbReference type="Proteomes" id="UP000516437"/>
    </source>
</evidence>
<dbReference type="SUPFAM" id="SSF56672">
    <property type="entry name" value="DNA/RNA polymerases"/>
    <property type="match status" value="1"/>
</dbReference>